<feature type="region of interest" description="Disordered" evidence="1">
    <location>
        <begin position="459"/>
        <end position="478"/>
    </location>
</feature>
<dbReference type="EMBL" id="ML978995">
    <property type="protein sequence ID" value="KAF1924223.1"/>
    <property type="molecule type" value="Genomic_DNA"/>
</dbReference>
<dbReference type="AlphaFoldDB" id="A0A6A5R9M4"/>
<evidence type="ECO:0000313" key="2">
    <source>
        <dbReference type="EMBL" id="KAF1924223.1"/>
    </source>
</evidence>
<accession>A0A6A5R9M4</accession>
<gene>
    <name evidence="2" type="ORF">M421DRAFT_8890</name>
</gene>
<keyword evidence="3" id="KW-1185">Reference proteome</keyword>
<dbReference type="OrthoDB" id="2608216at2759"/>
<protein>
    <submittedName>
        <fullName evidence="2">Uncharacterized protein</fullName>
    </submittedName>
</protein>
<sequence>MSAEEVKNLYFEHLTEYQVAHKKSLKSVKAVGEAVRQWAGLLQYPTELEIPSNGVQAIPQLPVFDDGLLCQLKPETCQLVFRSPKTLKEHWRTTHGWSAGKKCGRPSRTQAKTLQAQLKDGCKRVYCQRLFGSRHRSQYFEVCHNPDSGLQPVPVEGEAAWARVGEEMAKTWANVEDRAKTTIKDGEKDEAAPWLERTGWLLYLNKLDRSELLASIEEPNIDPEKDEEPVEAAIWSAMDGLARVSQTSVIKRTGIFVRMEAIRTEKHQTRYTPLQAYMDDKSIKERSRPWKQILMFFARTQREHRWNSPKYRFTQQQREAWEALMEQAERDVGGADMEIADGDQDEDREEEEDEMMINELDDEQNTSKCENEPEHAKLRLIEKACLDFCIALLQQTIRRKEYDCALVCALAVLGVKEDGWKGPELYPPILSSVIKISRFMVVQHALELSEPFEEQAFDDNSAYGGSDSGSSSPSQRQPKGCLEFVQQMMDRFMVRGSHSPMQWMLDLRTYGLKVHYNTTSRGHVEWMGKDELLYKNLHFTMAQFRGMVHGMQAEAKRILVEELLFCGEQTAGQVPQIPWEQLRDNPTDERLGWNFLKDHRTRMPVDGEKWLFERVGQDASVRERFIKPGTRSGIN</sequence>
<proteinExistence type="predicted"/>
<dbReference type="InterPro" id="IPR022698">
    <property type="entry name" value="OrsD"/>
</dbReference>
<name>A0A6A5R9M4_9PLEO</name>
<evidence type="ECO:0000313" key="3">
    <source>
        <dbReference type="Proteomes" id="UP000800082"/>
    </source>
</evidence>
<evidence type="ECO:0000256" key="1">
    <source>
        <dbReference type="SAM" id="MobiDB-lite"/>
    </source>
</evidence>
<dbReference type="GeneID" id="54355377"/>
<feature type="compositionally biased region" description="Low complexity" evidence="1">
    <location>
        <begin position="459"/>
        <end position="474"/>
    </location>
</feature>
<reference evidence="2" key="1">
    <citation type="journal article" date="2020" name="Stud. Mycol.">
        <title>101 Dothideomycetes genomes: a test case for predicting lifestyles and emergence of pathogens.</title>
        <authorList>
            <person name="Haridas S."/>
            <person name="Albert R."/>
            <person name="Binder M."/>
            <person name="Bloem J."/>
            <person name="Labutti K."/>
            <person name="Salamov A."/>
            <person name="Andreopoulos B."/>
            <person name="Baker S."/>
            <person name="Barry K."/>
            <person name="Bills G."/>
            <person name="Bluhm B."/>
            <person name="Cannon C."/>
            <person name="Castanera R."/>
            <person name="Culley D."/>
            <person name="Daum C."/>
            <person name="Ezra D."/>
            <person name="Gonzalez J."/>
            <person name="Henrissat B."/>
            <person name="Kuo A."/>
            <person name="Liang C."/>
            <person name="Lipzen A."/>
            <person name="Lutzoni F."/>
            <person name="Magnuson J."/>
            <person name="Mondo S."/>
            <person name="Nolan M."/>
            <person name="Ohm R."/>
            <person name="Pangilinan J."/>
            <person name="Park H.-J."/>
            <person name="Ramirez L."/>
            <person name="Alfaro M."/>
            <person name="Sun H."/>
            <person name="Tritt A."/>
            <person name="Yoshinaga Y."/>
            <person name="Zwiers L.-H."/>
            <person name="Turgeon B."/>
            <person name="Goodwin S."/>
            <person name="Spatafora J."/>
            <person name="Crous P."/>
            <person name="Grigoriev I."/>
        </authorList>
    </citation>
    <scope>NUCLEOTIDE SEQUENCE</scope>
    <source>
        <strain evidence="2">CBS 183.55</strain>
    </source>
</reference>
<dbReference type="Proteomes" id="UP000800082">
    <property type="component" value="Unassembled WGS sequence"/>
</dbReference>
<dbReference type="Pfam" id="PF12013">
    <property type="entry name" value="OrsD"/>
    <property type="match status" value="1"/>
</dbReference>
<organism evidence="2 3">
    <name type="scientific">Didymella exigua CBS 183.55</name>
    <dbReference type="NCBI Taxonomy" id="1150837"/>
    <lineage>
        <taxon>Eukaryota</taxon>
        <taxon>Fungi</taxon>
        <taxon>Dikarya</taxon>
        <taxon>Ascomycota</taxon>
        <taxon>Pezizomycotina</taxon>
        <taxon>Dothideomycetes</taxon>
        <taxon>Pleosporomycetidae</taxon>
        <taxon>Pleosporales</taxon>
        <taxon>Pleosporineae</taxon>
        <taxon>Didymellaceae</taxon>
        <taxon>Didymella</taxon>
    </lineage>
</organism>
<dbReference type="RefSeq" id="XP_033444476.1">
    <property type="nucleotide sequence ID" value="XM_033597710.1"/>
</dbReference>